<feature type="region of interest" description="Disordered" evidence="1">
    <location>
        <begin position="186"/>
        <end position="216"/>
    </location>
</feature>
<evidence type="ECO:0000256" key="1">
    <source>
        <dbReference type="SAM" id="MobiDB-lite"/>
    </source>
</evidence>
<feature type="domain" description="AMIN" evidence="2">
    <location>
        <begin position="55"/>
        <end position="144"/>
    </location>
</feature>
<proteinExistence type="predicted"/>
<name>A0A9Q5W9I4_9CYAN</name>
<evidence type="ECO:0000313" key="3">
    <source>
        <dbReference type="EMBL" id="OPH09897.1"/>
    </source>
</evidence>
<reference evidence="3 4" key="1">
    <citation type="submission" date="2017-01" db="EMBL/GenBank/DDBJ databases">
        <authorList>
            <person name="Abreu V.A."/>
            <person name="Popin R.V."/>
            <person name="Rigonato J."/>
            <person name="Andreote A.P."/>
            <person name="Schaker P.C."/>
            <person name="Hoff-Risseti C."/>
            <person name="Alvarenga D.O."/>
            <person name="Varani A.M."/>
            <person name="Fiore M.F."/>
        </authorList>
    </citation>
    <scope>NUCLEOTIDE SEQUENCE [LARGE SCALE GENOMIC DNA]</scope>
    <source>
        <strain evidence="3 4">CENA302</strain>
    </source>
</reference>
<gene>
    <name evidence="3" type="ORF">CENA302_08885</name>
</gene>
<sequence>MNNPISNKTHFLFYMFRLQVLNLFTLLSFNGWMGLALANSFPKATLHKWIFHVKSQQIEINLSNKTKPEYFYLEQPSRLVIDLPNTQLGNVETQKTYSGRIQKIRLSQFSPQITRMVIEFRPGTAVDVNAMGVQTGHQSKRWILRPVFSDDQTTIKSFPSSSLPSAITNPTLNHQQPFIMVPPPNRSTSAPSQFLTMPIPSNPQPTTTPGPSNQSFQVPVIEFGQPIPFLR</sequence>
<protein>
    <recommendedName>
        <fullName evidence="2">AMIN domain-containing protein</fullName>
    </recommendedName>
</protein>
<dbReference type="InterPro" id="IPR021731">
    <property type="entry name" value="AMIN_dom"/>
</dbReference>
<evidence type="ECO:0000259" key="2">
    <source>
        <dbReference type="Pfam" id="PF11741"/>
    </source>
</evidence>
<dbReference type="EMBL" id="MTPU01000036">
    <property type="protein sequence ID" value="OPH09897.1"/>
    <property type="molecule type" value="Genomic_DNA"/>
</dbReference>
<feature type="compositionally biased region" description="Polar residues" evidence="1">
    <location>
        <begin position="186"/>
        <end position="195"/>
    </location>
</feature>
<accession>A0A9Q5W9I4</accession>
<dbReference type="Pfam" id="PF11741">
    <property type="entry name" value="AMIN"/>
    <property type="match status" value="1"/>
</dbReference>
<dbReference type="Gene3D" id="2.60.40.3500">
    <property type="match status" value="1"/>
</dbReference>
<comment type="caution">
    <text evidence="3">The sequence shown here is derived from an EMBL/GenBank/DDBJ whole genome shotgun (WGS) entry which is preliminary data.</text>
</comment>
<evidence type="ECO:0000313" key="4">
    <source>
        <dbReference type="Proteomes" id="UP000190056"/>
    </source>
</evidence>
<dbReference type="Proteomes" id="UP000190056">
    <property type="component" value="Unassembled WGS sequence"/>
</dbReference>
<dbReference type="AlphaFoldDB" id="A0A9Q5W9I4"/>
<organism evidence="3 4">
    <name type="scientific">Cylindrospermopsis raciborskii CENA302</name>
    <dbReference type="NCBI Taxonomy" id="1170768"/>
    <lineage>
        <taxon>Bacteria</taxon>
        <taxon>Bacillati</taxon>
        <taxon>Cyanobacteriota</taxon>
        <taxon>Cyanophyceae</taxon>
        <taxon>Nostocales</taxon>
        <taxon>Aphanizomenonaceae</taxon>
        <taxon>Cylindrospermopsis</taxon>
    </lineage>
</organism>